<sequence length="243" mass="26702">MTKQTNKKKKIFLVAIATIVAIILLSFSYFRFSIYHPSESASSIATTATVRNKQVTEFKAKNSKLTVVFYPGALVEPDSYSIWAKKVAQAGYTVKIAHFPMNMAIFEPTIATKLVTRSERYVIGGHSLGGAMAARYVHEHHSANLKGVFFLAAYADEKGRLDKLSVPVLSITASNDGVIKQDKLITGQKYLPKATTFEIIKGGNHAGFGSYGSQKGDHKATISNQKQQQLVADKLISWLTKID</sequence>
<feature type="transmembrane region" description="Helical" evidence="1">
    <location>
        <begin position="12"/>
        <end position="30"/>
    </location>
</feature>
<gene>
    <name evidence="3" type="ORF">BN52_05755</name>
    <name evidence="4" type="ORF">FC38_GL000826</name>
</gene>
<reference evidence="4 6" key="2">
    <citation type="journal article" date="2015" name="Genome Announc.">
        <title>Expanding the biotechnology potential of lactobacilli through comparative genomics of 213 strains and associated genera.</title>
        <authorList>
            <person name="Sun Z."/>
            <person name="Harris H.M."/>
            <person name="McCann A."/>
            <person name="Guo C."/>
            <person name="Argimon S."/>
            <person name="Zhang W."/>
            <person name="Yang X."/>
            <person name="Jeffery I.B."/>
            <person name="Cooney J.C."/>
            <person name="Kagawa T.F."/>
            <person name="Liu W."/>
            <person name="Song Y."/>
            <person name="Salvetti E."/>
            <person name="Wrobel A."/>
            <person name="Rasinkangas P."/>
            <person name="Parkhill J."/>
            <person name="Rea M.C."/>
            <person name="O'Sullivan O."/>
            <person name="Ritari J."/>
            <person name="Douillard F.P."/>
            <person name="Paul Ross R."/>
            <person name="Yang R."/>
            <person name="Briner A.E."/>
            <person name="Felis G.E."/>
            <person name="de Vos W.M."/>
            <person name="Barrangou R."/>
            <person name="Klaenhammer T.R."/>
            <person name="Caufield P.W."/>
            <person name="Cui Y."/>
            <person name="Zhang H."/>
            <person name="O'Toole P.W."/>
        </authorList>
    </citation>
    <scope>NUCLEOTIDE SEQUENCE [LARGE SCALE GENOMIC DNA]</scope>
    <source>
        <strain evidence="4 6">DSM 23908</strain>
    </source>
</reference>
<keyword evidence="6" id="KW-1185">Reference proteome</keyword>
<name>I7KMQ2_9LACO</name>
<dbReference type="EMBL" id="CAKC01000004">
    <property type="protein sequence ID" value="CCI86239.1"/>
    <property type="molecule type" value="Genomic_DNA"/>
</dbReference>
<dbReference type="Pfam" id="PF12695">
    <property type="entry name" value="Abhydrolase_5"/>
    <property type="match status" value="1"/>
</dbReference>
<dbReference type="InterPro" id="IPR029058">
    <property type="entry name" value="AB_hydrolase_fold"/>
</dbReference>
<dbReference type="EMBL" id="AYZO01000023">
    <property type="protein sequence ID" value="KRN11303.1"/>
    <property type="molecule type" value="Genomic_DNA"/>
</dbReference>
<keyword evidence="1" id="KW-0472">Membrane</keyword>
<evidence type="ECO:0000313" key="3">
    <source>
        <dbReference type="EMBL" id="CCI86239.1"/>
    </source>
</evidence>
<dbReference type="PATRIC" id="fig|1423751.3.peg.854"/>
<organism evidence="3 5">
    <name type="scientific">Lactobacillus gigeriorum DSM 23908 = CRBIP 24.85</name>
    <dbReference type="NCBI Taxonomy" id="1423751"/>
    <lineage>
        <taxon>Bacteria</taxon>
        <taxon>Bacillati</taxon>
        <taxon>Bacillota</taxon>
        <taxon>Bacilli</taxon>
        <taxon>Lactobacillales</taxon>
        <taxon>Lactobacillaceae</taxon>
        <taxon>Lactobacillus</taxon>
    </lineage>
</organism>
<dbReference type="OrthoDB" id="9780932at2"/>
<dbReference type="RefSeq" id="WP_008472113.1">
    <property type="nucleotide sequence ID" value="NZ_AYZO01000023.1"/>
</dbReference>
<proteinExistence type="predicted"/>
<dbReference type="Proteomes" id="UP000009326">
    <property type="component" value="Unassembled WGS sequence"/>
</dbReference>
<keyword evidence="1" id="KW-1133">Transmembrane helix</keyword>
<evidence type="ECO:0000313" key="4">
    <source>
        <dbReference type="EMBL" id="KRN11303.1"/>
    </source>
</evidence>
<feature type="domain" description="Alpha/beta hydrolase fold-5" evidence="2">
    <location>
        <begin position="67"/>
        <end position="228"/>
    </location>
</feature>
<dbReference type="GO" id="GO:0016787">
    <property type="term" value="F:hydrolase activity"/>
    <property type="evidence" value="ECO:0007669"/>
    <property type="project" value="InterPro"/>
</dbReference>
<comment type="caution">
    <text evidence="3">The sequence shown here is derived from an EMBL/GenBank/DDBJ whole genome shotgun (WGS) entry which is preliminary data.</text>
</comment>
<dbReference type="STRING" id="1423751.FC38_GL000826"/>
<evidence type="ECO:0000313" key="5">
    <source>
        <dbReference type="Proteomes" id="UP000009326"/>
    </source>
</evidence>
<dbReference type="Gene3D" id="3.40.50.1820">
    <property type="entry name" value="alpha/beta hydrolase"/>
    <property type="match status" value="1"/>
</dbReference>
<dbReference type="SUPFAM" id="SSF53474">
    <property type="entry name" value="alpha/beta-Hydrolases"/>
    <property type="match status" value="1"/>
</dbReference>
<protein>
    <recommendedName>
        <fullName evidence="2">Alpha/beta hydrolase fold-5 domain-containing protein</fullName>
    </recommendedName>
</protein>
<keyword evidence="1" id="KW-0812">Transmembrane</keyword>
<evidence type="ECO:0000313" key="6">
    <source>
        <dbReference type="Proteomes" id="UP000051521"/>
    </source>
</evidence>
<reference evidence="3 5" key="1">
    <citation type="submission" date="2012-06" db="EMBL/GenBank/DDBJ databases">
        <title>Draft genome sequence of Lactobacillus gigeriorum CRBIP 24.85T, isolated from chicken crop.</title>
        <authorList>
            <person name="Cousin S."/>
            <person name="Ma L."/>
            <person name="Creno S."/>
            <person name="Clermont D."/>
            <person name="Loux V."/>
            <person name="Bizet C."/>
            <person name="Bouchier C."/>
        </authorList>
    </citation>
    <scope>NUCLEOTIDE SEQUENCE [LARGE SCALE GENOMIC DNA]</scope>
    <source>
        <strain evidence="5">CRBIP 24.85T</strain>
        <strain evidence="3">Type strain: CRBIP 24.85</strain>
    </source>
</reference>
<dbReference type="AlphaFoldDB" id="I7KMQ2"/>
<dbReference type="Proteomes" id="UP000051521">
    <property type="component" value="Unassembled WGS sequence"/>
</dbReference>
<evidence type="ECO:0000256" key="1">
    <source>
        <dbReference type="SAM" id="Phobius"/>
    </source>
</evidence>
<dbReference type="InterPro" id="IPR029059">
    <property type="entry name" value="AB_hydrolase_5"/>
</dbReference>
<accession>I7KMQ2</accession>
<evidence type="ECO:0000259" key="2">
    <source>
        <dbReference type="Pfam" id="PF12695"/>
    </source>
</evidence>